<evidence type="ECO:0000256" key="3">
    <source>
        <dbReference type="ARBA" id="ARBA00022729"/>
    </source>
</evidence>
<dbReference type="GO" id="GO:0016787">
    <property type="term" value="F:hydrolase activity"/>
    <property type="evidence" value="ECO:0007669"/>
    <property type="project" value="UniProtKB-KW"/>
</dbReference>
<keyword evidence="4" id="KW-0255">Endonuclease</keyword>
<keyword evidence="2" id="KW-0540">Nuclease</keyword>
<feature type="chain" id="PRO_5030731356" evidence="12">
    <location>
        <begin position="23"/>
        <end position="281"/>
    </location>
</feature>
<evidence type="ECO:0000256" key="7">
    <source>
        <dbReference type="ARBA" id="ARBA00023180"/>
    </source>
</evidence>
<evidence type="ECO:0000313" key="13">
    <source>
        <dbReference type="EnsemblPlants" id="cds.evm.model.01.143"/>
    </source>
</evidence>
<dbReference type="InterPro" id="IPR036430">
    <property type="entry name" value="RNase_T2-like_sf"/>
</dbReference>
<dbReference type="SUPFAM" id="SSF55895">
    <property type="entry name" value="Ribonuclease Rh-like"/>
    <property type="match status" value="1"/>
</dbReference>
<feature type="active site" evidence="10">
    <location>
        <position position="144"/>
    </location>
</feature>
<dbReference type="EnsemblPlants" id="evm.model.01.143">
    <property type="protein sequence ID" value="cds.evm.model.01.143"/>
    <property type="gene ID" value="evm.TU.01.143"/>
</dbReference>
<dbReference type="PROSITE" id="PS00530">
    <property type="entry name" value="RNASE_T2_1"/>
    <property type="match status" value="1"/>
</dbReference>
<dbReference type="GO" id="GO:0033897">
    <property type="term" value="F:ribonuclease T2 activity"/>
    <property type="evidence" value="ECO:0007669"/>
    <property type="project" value="InterPro"/>
</dbReference>
<feature type="signal peptide" evidence="12">
    <location>
        <begin position="1"/>
        <end position="22"/>
    </location>
</feature>
<keyword evidence="7" id="KW-0325">Glycoprotein</keyword>
<evidence type="ECO:0000256" key="11">
    <source>
        <dbReference type="RuleBase" id="RU004328"/>
    </source>
</evidence>
<evidence type="ECO:0000256" key="9">
    <source>
        <dbReference type="ARBA" id="ARBA00025641"/>
    </source>
</evidence>
<keyword evidence="6" id="KW-1015">Disulfide bond</keyword>
<dbReference type="PANTHER" id="PTHR11240:SF22">
    <property type="entry name" value="RIBONUCLEASE T2"/>
    <property type="match status" value="1"/>
</dbReference>
<evidence type="ECO:0000256" key="2">
    <source>
        <dbReference type="ARBA" id="ARBA00022722"/>
    </source>
</evidence>
<dbReference type="InterPro" id="IPR018188">
    <property type="entry name" value="RNase_T2_His_AS_1"/>
</dbReference>
<dbReference type="Gramene" id="evm.model.01.143">
    <property type="protein sequence ID" value="cds.evm.model.01.143"/>
    <property type="gene ID" value="evm.TU.01.143"/>
</dbReference>
<dbReference type="AlphaFoldDB" id="A0A803NH14"/>
<dbReference type="PROSITE" id="PS00531">
    <property type="entry name" value="RNASE_T2_2"/>
    <property type="match status" value="1"/>
</dbReference>
<comment type="function">
    <text evidence="9">Self-incompatibility (SI) is the inherited ability of a flowering plant to prevent self-fertilization by discriminating between self and non-self pollen during pollination. In many species, self-incompatibility is controlled by the single, multiallelic locus S.</text>
</comment>
<dbReference type="Pfam" id="PF00445">
    <property type="entry name" value="Ribonuclease_T2"/>
    <property type="match status" value="1"/>
</dbReference>
<proteinExistence type="inferred from homology"/>
<reference evidence="13" key="1">
    <citation type="submission" date="2018-11" db="EMBL/GenBank/DDBJ databases">
        <authorList>
            <person name="Grassa J C."/>
        </authorList>
    </citation>
    <scope>NUCLEOTIDE SEQUENCE [LARGE SCALE GENOMIC DNA]</scope>
</reference>
<dbReference type="EMBL" id="UZAU01000006">
    <property type="status" value="NOT_ANNOTATED_CDS"/>
    <property type="molecule type" value="Genomic_DNA"/>
</dbReference>
<keyword evidence="8" id="KW-0456">Lyase</keyword>
<dbReference type="FunFam" id="3.90.730.10:FF:000007">
    <property type="entry name" value="Ribonuclease T2"/>
    <property type="match status" value="1"/>
</dbReference>
<keyword evidence="3 12" id="KW-0732">Signal</keyword>
<feature type="active site" evidence="10">
    <location>
        <position position="140"/>
    </location>
</feature>
<comment type="similarity">
    <text evidence="1 11">Belongs to the RNase T2 family.</text>
</comment>
<protein>
    <submittedName>
        <fullName evidence="13">Uncharacterized protein</fullName>
    </submittedName>
</protein>
<evidence type="ECO:0000313" key="14">
    <source>
        <dbReference type="Proteomes" id="UP000596661"/>
    </source>
</evidence>
<dbReference type="GO" id="GO:0003723">
    <property type="term" value="F:RNA binding"/>
    <property type="evidence" value="ECO:0007669"/>
    <property type="project" value="InterPro"/>
</dbReference>
<accession>A0A803NH14</accession>
<dbReference type="InterPro" id="IPR033697">
    <property type="entry name" value="Ribonuclease_T2_eukaryotic"/>
</dbReference>
<organism evidence="13 14">
    <name type="scientific">Cannabis sativa</name>
    <name type="common">Hemp</name>
    <name type="synonym">Marijuana</name>
    <dbReference type="NCBI Taxonomy" id="3483"/>
    <lineage>
        <taxon>Eukaryota</taxon>
        <taxon>Viridiplantae</taxon>
        <taxon>Streptophyta</taxon>
        <taxon>Embryophyta</taxon>
        <taxon>Tracheophyta</taxon>
        <taxon>Spermatophyta</taxon>
        <taxon>Magnoliopsida</taxon>
        <taxon>eudicotyledons</taxon>
        <taxon>Gunneridae</taxon>
        <taxon>Pentapetalae</taxon>
        <taxon>rosids</taxon>
        <taxon>fabids</taxon>
        <taxon>Rosales</taxon>
        <taxon>Cannabaceae</taxon>
        <taxon>Cannabis</taxon>
    </lineage>
</organism>
<evidence type="ECO:0000256" key="10">
    <source>
        <dbReference type="PIRSR" id="PIRSR633697-1"/>
    </source>
</evidence>
<evidence type="ECO:0000256" key="8">
    <source>
        <dbReference type="ARBA" id="ARBA00023239"/>
    </source>
</evidence>
<keyword evidence="5" id="KW-0378">Hydrolase</keyword>
<reference evidence="13" key="2">
    <citation type="submission" date="2021-03" db="UniProtKB">
        <authorList>
            <consortium name="EnsemblPlants"/>
        </authorList>
    </citation>
    <scope>IDENTIFICATION</scope>
</reference>
<sequence length="281" mass="31438">MASLSPKLSFLIIVSMASLTISLSLDLPLSYSSVQAEEKSTDFGYFVLSHLWPATSCRQSRHCCPTNACCRGSNAPTEFTIHGLWPNYNDGTWPACCTKKSFDEKEVSTLLGALEKYWPTYGCFPYITCDGSNGSFWAHEWEKHGTCSSPVVWDEYNYFLTTLNLYFKYNVTRILNEEGYVASNTEKYPLGGIISAIQNSFHATPWLVCNHGAIDELRLCFYKDFKPRDCPTESTQNDRVSSGSCPDYVSLPLYVPLGVGNGIAETPIPLVHEAVEEFESM</sequence>
<evidence type="ECO:0000256" key="12">
    <source>
        <dbReference type="SAM" id="SignalP"/>
    </source>
</evidence>
<evidence type="ECO:0000256" key="4">
    <source>
        <dbReference type="ARBA" id="ARBA00022759"/>
    </source>
</evidence>
<dbReference type="GO" id="GO:0006401">
    <property type="term" value="P:RNA catabolic process"/>
    <property type="evidence" value="ECO:0007669"/>
    <property type="project" value="TreeGrafter"/>
</dbReference>
<dbReference type="GO" id="GO:0005576">
    <property type="term" value="C:extracellular region"/>
    <property type="evidence" value="ECO:0007669"/>
    <property type="project" value="TreeGrafter"/>
</dbReference>
<name>A0A803NH14_CANSA</name>
<dbReference type="PANTHER" id="PTHR11240">
    <property type="entry name" value="RIBONUCLEASE T2"/>
    <property type="match status" value="1"/>
</dbReference>
<evidence type="ECO:0000256" key="1">
    <source>
        <dbReference type="ARBA" id="ARBA00007469"/>
    </source>
</evidence>
<dbReference type="InterPro" id="IPR033130">
    <property type="entry name" value="RNase_T2_His_AS_2"/>
</dbReference>
<keyword evidence="14" id="KW-1185">Reference proteome</keyword>
<dbReference type="OMA" id="MLETTCG"/>
<evidence type="ECO:0000256" key="6">
    <source>
        <dbReference type="ARBA" id="ARBA00023157"/>
    </source>
</evidence>
<dbReference type="Proteomes" id="UP000596661">
    <property type="component" value="Chromosome 1"/>
</dbReference>
<dbReference type="CDD" id="cd01061">
    <property type="entry name" value="RNase_T2_euk"/>
    <property type="match status" value="1"/>
</dbReference>
<dbReference type="InterPro" id="IPR001568">
    <property type="entry name" value="RNase_T2-like"/>
</dbReference>
<dbReference type="OrthoDB" id="435754at2759"/>
<dbReference type="Gene3D" id="3.90.730.10">
    <property type="entry name" value="Ribonuclease T2-like"/>
    <property type="match status" value="1"/>
</dbReference>
<feature type="active site" evidence="10">
    <location>
        <position position="82"/>
    </location>
</feature>
<evidence type="ECO:0000256" key="5">
    <source>
        <dbReference type="ARBA" id="ARBA00022801"/>
    </source>
</evidence>